<dbReference type="GO" id="GO:0005634">
    <property type="term" value="C:nucleus"/>
    <property type="evidence" value="ECO:0007669"/>
    <property type="project" value="UniProtKB-SubCell"/>
</dbReference>
<comment type="similarity">
    <text evidence="3">Belongs to the RRP1 family.</text>
</comment>
<evidence type="ECO:0000256" key="11">
    <source>
        <dbReference type="SAM" id="Phobius"/>
    </source>
</evidence>
<dbReference type="NCBIfam" id="TIGR00803">
    <property type="entry name" value="nst"/>
    <property type="match status" value="1"/>
</dbReference>
<evidence type="ECO:0000256" key="2">
    <source>
        <dbReference type="ARBA" id="ARBA00004141"/>
    </source>
</evidence>
<dbReference type="GO" id="GO:0000139">
    <property type="term" value="C:Golgi membrane"/>
    <property type="evidence" value="ECO:0007669"/>
    <property type="project" value="InterPro"/>
</dbReference>
<accession>A0A8S1HII8</accession>
<keyword evidence="5" id="KW-0813">Transport</keyword>
<evidence type="ECO:0000256" key="6">
    <source>
        <dbReference type="ARBA" id="ARBA00022692"/>
    </source>
</evidence>
<evidence type="ECO:0000313" key="13">
    <source>
        <dbReference type="Proteomes" id="UP000835052"/>
    </source>
</evidence>
<proteinExistence type="inferred from homology"/>
<dbReference type="InterPro" id="IPR037185">
    <property type="entry name" value="EmrE-like"/>
</dbReference>
<feature type="transmembrane region" description="Helical" evidence="11">
    <location>
        <begin position="156"/>
        <end position="174"/>
    </location>
</feature>
<dbReference type="Proteomes" id="UP000835052">
    <property type="component" value="Unassembled WGS sequence"/>
</dbReference>
<keyword evidence="13" id="KW-1185">Reference proteome</keyword>
<comment type="subcellular location">
    <subcellularLocation>
        <location evidence="2">Membrane</location>
        <topology evidence="2">Multi-pass membrane protein</topology>
    </subcellularLocation>
    <subcellularLocation>
        <location evidence="1">Nucleus</location>
    </subcellularLocation>
</comment>
<evidence type="ECO:0000256" key="3">
    <source>
        <dbReference type="ARBA" id="ARBA00006374"/>
    </source>
</evidence>
<dbReference type="GO" id="GO:0030688">
    <property type="term" value="C:preribosome, small subunit precursor"/>
    <property type="evidence" value="ECO:0007669"/>
    <property type="project" value="InterPro"/>
</dbReference>
<evidence type="ECO:0000256" key="8">
    <source>
        <dbReference type="ARBA" id="ARBA00023136"/>
    </source>
</evidence>
<dbReference type="SUPFAM" id="SSF103481">
    <property type="entry name" value="Multidrug resistance efflux transporter EmrE"/>
    <property type="match status" value="1"/>
</dbReference>
<dbReference type="Pfam" id="PF04142">
    <property type="entry name" value="Nuc_sug_transp"/>
    <property type="match status" value="1"/>
</dbReference>
<name>A0A8S1HII8_9PELO</name>
<feature type="transmembrane region" description="Helical" evidence="11">
    <location>
        <begin position="186"/>
        <end position="206"/>
    </location>
</feature>
<dbReference type="PANTHER" id="PTHR10231">
    <property type="entry name" value="NUCLEOTIDE-SUGAR TRANSMEMBRANE TRANSPORTER"/>
    <property type="match status" value="1"/>
</dbReference>
<evidence type="ECO:0000256" key="10">
    <source>
        <dbReference type="SAM" id="MobiDB-lite"/>
    </source>
</evidence>
<feature type="transmembrane region" description="Helical" evidence="11">
    <location>
        <begin position="308"/>
        <end position="327"/>
    </location>
</feature>
<evidence type="ECO:0000256" key="7">
    <source>
        <dbReference type="ARBA" id="ARBA00022989"/>
    </source>
</evidence>
<keyword evidence="9" id="KW-0539">Nucleus</keyword>
<keyword evidence="7 11" id="KW-1133">Transmembrane helix</keyword>
<keyword evidence="5" id="KW-0762">Sugar transport</keyword>
<dbReference type="EMBL" id="CAJGYM010000042">
    <property type="protein sequence ID" value="CAD6194238.1"/>
    <property type="molecule type" value="Genomic_DNA"/>
</dbReference>
<evidence type="ECO:0000256" key="4">
    <source>
        <dbReference type="ARBA" id="ARBA00009976"/>
    </source>
</evidence>
<feature type="compositionally biased region" description="Basic residues" evidence="10">
    <location>
        <begin position="679"/>
        <end position="714"/>
    </location>
</feature>
<organism evidence="12 13">
    <name type="scientific">Caenorhabditis auriculariae</name>
    <dbReference type="NCBI Taxonomy" id="2777116"/>
    <lineage>
        <taxon>Eukaryota</taxon>
        <taxon>Metazoa</taxon>
        <taxon>Ecdysozoa</taxon>
        <taxon>Nematoda</taxon>
        <taxon>Chromadorea</taxon>
        <taxon>Rhabditida</taxon>
        <taxon>Rhabditina</taxon>
        <taxon>Rhabditomorpha</taxon>
        <taxon>Rhabditoidea</taxon>
        <taxon>Rhabditidae</taxon>
        <taxon>Peloderinae</taxon>
        <taxon>Caenorhabditis</taxon>
    </lineage>
</organism>
<protein>
    <submittedName>
        <fullName evidence="12">Uncharacterized protein</fullName>
    </submittedName>
</protein>
<reference evidence="12" key="1">
    <citation type="submission" date="2020-10" db="EMBL/GenBank/DDBJ databases">
        <authorList>
            <person name="Kikuchi T."/>
        </authorList>
    </citation>
    <scope>NUCLEOTIDE SEQUENCE</scope>
    <source>
        <strain evidence="12">NKZ352</strain>
    </source>
</reference>
<dbReference type="GO" id="GO:0006364">
    <property type="term" value="P:rRNA processing"/>
    <property type="evidence" value="ECO:0007669"/>
    <property type="project" value="InterPro"/>
</dbReference>
<keyword evidence="6 11" id="KW-0812">Transmembrane</keyword>
<comment type="caution">
    <text evidence="12">The sequence shown here is derived from an EMBL/GenBank/DDBJ whole genome shotgun (WGS) entry which is preliminary data.</text>
</comment>
<dbReference type="InterPro" id="IPR010301">
    <property type="entry name" value="RRP1"/>
</dbReference>
<feature type="transmembrane region" description="Helical" evidence="11">
    <location>
        <begin position="218"/>
        <end position="238"/>
    </location>
</feature>
<feature type="region of interest" description="Disordered" evidence="10">
    <location>
        <begin position="653"/>
        <end position="714"/>
    </location>
</feature>
<feature type="transmembrane region" description="Helical" evidence="11">
    <location>
        <begin position="250"/>
        <end position="273"/>
    </location>
</feature>
<dbReference type="GO" id="GO:0015165">
    <property type="term" value="F:pyrimidine nucleotide-sugar transmembrane transporter activity"/>
    <property type="evidence" value="ECO:0007669"/>
    <property type="project" value="InterPro"/>
</dbReference>
<evidence type="ECO:0000256" key="9">
    <source>
        <dbReference type="ARBA" id="ARBA00023242"/>
    </source>
</evidence>
<dbReference type="Gene3D" id="1.10.3730.20">
    <property type="match status" value="1"/>
</dbReference>
<evidence type="ECO:0000256" key="1">
    <source>
        <dbReference type="ARBA" id="ARBA00004123"/>
    </source>
</evidence>
<evidence type="ECO:0000256" key="5">
    <source>
        <dbReference type="ARBA" id="ARBA00022597"/>
    </source>
</evidence>
<feature type="transmembrane region" description="Helical" evidence="11">
    <location>
        <begin position="285"/>
        <end position="302"/>
    </location>
</feature>
<dbReference type="InterPro" id="IPR007271">
    <property type="entry name" value="Nuc_sug_transpt"/>
</dbReference>
<feature type="transmembrane region" description="Helical" evidence="11">
    <location>
        <begin position="53"/>
        <end position="75"/>
    </location>
</feature>
<gene>
    <name evidence="12" type="ORF">CAUJ_LOCUS10157</name>
</gene>
<dbReference type="OrthoDB" id="2019504at2759"/>
<sequence length="714" mass="81170">MHSFRPLIIFFQKHPVHQLWQTLISVQFGSMVLLTSQQTGMPFLVRTANKSHFLPTTCVFMMEVLKLLFCFLVVWKNCASFPKAFSTLKASVWNNKVETLKVSIPAVVYAIQNNLYYIALANIDATTYSVTYQLRILTTAVLSVCLLQKRLSVEQWGALILSLFGVIFVQVDQTKSVAASVAGNKVLGILSTFGMCWTSAFAGVYFEKMLKDASADVWIQNIRLSLLTLIFAALTMVVSDFTKIIDDGFFQGWTSIVWLVTVLNSVGGICVSIVMKYADNVKKTYCQSIAIGLTALISIFLGERTSTAMLFEGVTMVIVSVFLYAMYPPHEYKKIPQTPEIDEDEELAPFSSMDVDLTAVEVIFAQKLACGEPTTRRRALKVLHEWIVDQSSKRPFDENDLKRLCKGLHYVMWMQDKMLMQEELADRIAGLLTVFKSEEERVLYVKAFLESLSVEWIHIDRWRMDKFLMEVRRMLRSYWDAFKQTAISDDNNFRESLKFHFASLLLDELDLAGGLNKNQVMWCLQPYADLLGQRSISDYFFDSICEEIFMTILHQRSEVFAAMEQGEDPAEQSGGIEFDYKGLSKMLFDVGKKPDVTSKRRAKIYALVKKFDTAASGSDPLLFVPPEPAEKLTNADFVEAEKRILKMDEEIRKEREKSKKARKEAKARAAGLSTPSEKKPKKTVSVKKTKLSKKKKSVKSPGIIKKKPMKKRAK</sequence>
<dbReference type="AlphaFoldDB" id="A0A8S1HII8"/>
<comment type="similarity">
    <text evidence="4">Belongs to the nucleotide-sugar transporter family. SLC35A subfamily.</text>
</comment>
<keyword evidence="8 11" id="KW-0472">Membrane</keyword>
<dbReference type="Pfam" id="PF05997">
    <property type="entry name" value="Nop52"/>
    <property type="match status" value="1"/>
</dbReference>
<evidence type="ECO:0000313" key="12">
    <source>
        <dbReference type="EMBL" id="CAD6194238.1"/>
    </source>
</evidence>